<evidence type="ECO:0000256" key="3">
    <source>
        <dbReference type="ARBA" id="ARBA00022527"/>
    </source>
</evidence>
<keyword evidence="5 10" id="KW-0547">Nucleotide-binding</keyword>
<dbReference type="PROSITE" id="PS00107">
    <property type="entry name" value="PROTEIN_KINASE_ATP"/>
    <property type="match status" value="1"/>
</dbReference>
<sequence length="525" mass="57988">MARSTYDDFIIKEKIGSGSYGVVFKVVRKVDKHVYAMKEIDLQGMSRKEQEECIRETRVLSSLDSDFIIRYYDSFLEKGKLYIITEYAANGNLHDYIKKQKSRLTEDLIWKLYIQILLGLNHMHSKKILHRDIKTLNVFLDEDLNVKLGDMGVAKILSTNTVFAKTIVGTPYYLSPELCEDKPYNEKSDVWALGVVLYECCTQRHPFDADNQGALILKILRGKFPPVSGYSPDICDLIKRCLTQNANRRPNTYKLLLLPSIRQKGEELGISLPDQASLALMADKNMANAGAANKAARPKTPQGDMNAPPEVAGTSAGDDKAFVFGSTIRADGAGARPVDVSVSAVESTPGEGAALGAAPVPVQAAWAVDDAKPKVNRPPAWGLAQQMEDLAVDDGEDEDEGKNPYLGVGGDDDDDDDGEGEDDDDYDENGEYGDEPGEGDPGWAADPTRIAHMKSAMMIQRAACLDLVGEKAFNELYALLKSNQVDEASMTDLSRLVFKIIPYDKSEVIQMMYKLLYLESQLEGQ</sequence>
<organism evidence="13 14">
    <name type="scientific">Chlamydomonas incerta</name>
    <dbReference type="NCBI Taxonomy" id="51695"/>
    <lineage>
        <taxon>Eukaryota</taxon>
        <taxon>Viridiplantae</taxon>
        <taxon>Chlorophyta</taxon>
        <taxon>core chlorophytes</taxon>
        <taxon>Chlorophyceae</taxon>
        <taxon>CS clade</taxon>
        <taxon>Chlamydomonadales</taxon>
        <taxon>Chlamydomonadaceae</taxon>
        <taxon>Chlamydomonas</taxon>
    </lineage>
</organism>
<dbReference type="GO" id="GO:0004674">
    <property type="term" value="F:protein serine/threonine kinase activity"/>
    <property type="evidence" value="ECO:0007669"/>
    <property type="project" value="UniProtKB-KW"/>
</dbReference>
<dbReference type="SUPFAM" id="SSF56112">
    <property type="entry name" value="Protein kinase-like (PK-like)"/>
    <property type="match status" value="1"/>
</dbReference>
<evidence type="ECO:0000256" key="7">
    <source>
        <dbReference type="ARBA" id="ARBA00022840"/>
    </source>
</evidence>
<feature type="region of interest" description="Disordered" evidence="11">
    <location>
        <begin position="291"/>
        <end position="317"/>
    </location>
</feature>
<comment type="catalytic activity">
    <reaction evidence="9">
        <text>L-seryl-[protein] + ATP = O-phospho-L-seryl-[protein] + ADP + H(+)</text>
        <dbReference type="Rhea" id="RHEA:17989"/>
        <dbReference type="Rhea" id="RHEA-COMP:9863"/>
        <dbReference type="Rhea" id="RHEA-COMP:11604"/>
        <dbReference type="ChEBI" id="CHEBI:15378"/>
        <dbReference type="ChEBI" id="CHEBI:29999"/>
        <dbReference type="ChEBI" id="CHEBI:30616"/>
        <dbReference type="ChEBI" id="CHEBI:83421"/>
        <dbReference type="ChEBI" id="CHEBI:456216"/>
        <dbReference type="EC" id="2.7.11.1"/>
    </reaction>
</comment>
<dbReference type="FunFam" id="1.10.510.10:FF:001226">
    <property type="entry name" value="NimA-related protein kinase 4"/>
    <property type="match status" value="1"/>
</dbReference>
<dbReference type="PRINTS" id="PR00109">
    <property type="entry name" value="TYRKINASE"/>
</dbReference>
<feature type="compositionally biased region" description="Acidic residues" evidence="11">
    <location>
        <begin position="410"/>
        <end position="438"/>
    </location>
</feature>
<dbReference type="Pfam" id="PF00069">
    <property type="entry name" value="Pkinase"/>
    <property type="match status" value="1"/>
</dbReference>
<comment type="catalytic activity">
    <reaction evidence="8">
        <text>L-threonyl-[protein] + ATP = O-phospho-L-threonyl-[protein] + ADP + H(+)</text>
        <dbReference type="Rhea" id="RHEA:46608"/>
        <dbReference type="Rhea" id="RHEA-COMP:11060"/>
        <dbReference type="Rhea" id="RHEA-COMP:11605"/>
        <dbReference type="ChEBI" id="CHEBI:15378"/>
        <dbReference type="ChEBI" id="CHEBI:30013"/>
        <dbReference type="ChEBI" id="CHEBI:30616"/>
        <dbReference type="ChEBI" id="CHEBI:61977"/>
        <dbReference type="ChEBI" id="CHEBI:456216"/>
        <dbReference type="EC" id="2.7.11.1"/>
    </reaction>
</comment>
<dbReference type="InterPro" id="IPR008271">
    <property type="entry name" value="Ser/Thr_kinase_AS"/>
</dbReference>
<dbReference type="InterPro" id="IPR011009">
    <property type="entry name" value="Kinase-like_dom_sf"/>
</dbReference>
<evidence type="ECO:0000313" key="13">
    <source>
        <dbReference type="EMBL" id="KAG2424806.1"/>
    </source>
</evidence>
<evidence type="ECO:0000256" key="2">
    <source>
        <dbReference type="ARBA" id="ARBA00012513"/>
    </source>
</evidence>
<dbReference type="FunFam" id="3.30.200.20:FF:000097">
    <property type="entry name" value="Probable serine/threonine-protein kinase nek1"/>
    <property type="match status" value="1"/>
</dbReference>
<dbReference type="Gene3D" id="1.10.510.10">
    <property type="entry name" value="Transferase(Phosphotransferase) domain 1"/>
    <property type="match status" value="1"/>
</dbReference>
<dbReference type="InterPro" id="IPR051131">
    <property type="entry name" value="NEK_Ser/Thr_kinase_NIMA"/>
</dbReference>
<dbReference type="AlphaFoldDB" id="A0A835SRX9"/>
<evidence type="ECO:0000256" key="9">
    <source>
        <dbReference type="ARBA" id="ARBA00048679"/>
    </source>
</evidence>
<proteinExistence type="inferred from homology"/>
<evidence type="ECO:0000256" key="5">
    <source>
        <dbReference type="ARBA" id="ARBA00022741"/>
    </source>
</evidence>
<feature type="region of interest" description="Disordered" evidence="11">
    <location>
        <begin position="393"/>
        <end position="446"/>
    </location>
</feature>
<evidence type="ECO:0000256" key="6">
    <source>
        <dbReference type="ARBA" id="ARBA00022777"/>
    </source>
</evidence>
<feature type="binding site" evidence="10">
    <location>
        <position position="38"/>
    </location>
    <ligand>
        <name>ATP</name>
        <dbReference type="ChEBI" id="CHEBI:30616"/>
    </ligand>
</feature>
<comment type="caution">
    <text evidence="13">The sequence shown here is derived from an EMBL/GenBank/DDBJ whole genome shotgun (WGS) entry which is preliminary data.</text>
</comment>
<evidence type="ECO:0000313" key="14">
    <source>
        <dbReference type="Proteomes" id="UP000650467"/>
    </source>
</evidence>
<keyword evidence="14" id="KW-1185">Reference proteome</keyword>
<feature type="domain" description="Protein kinase" evidence="12">
    <location>
        <begin position="9"/>
        <end position="261"/>
    </location>
</feature>
<dbReference type="Gene3D" id="3.30.200.20">
    <property type="entry name" value="Phosphorylase Kinase, domain 1"/>
    <property type="match status" value="1"/>
</dbReference>
<dbReference type="EMBL" id="JAEHOC010000061">
    <property type="protein sequence ID" value="KAG2424806.1"/>
    <property type="molecule type" value="Genomic_DNA"/>
</dbReference>
<dbReference type="InterPro" id="IPR017441">
    <property type="entry name" value="Protein_kinase_ATP_BS"/>
</dbReference>
<name>A0A835SRX9_CHLIN</name>
<evidence type="ECO:0000256" key="4">
    <source>
        <dbReference type="ARBA" id="ARBA00022679"/>
    </source>
</evidence>
<dbReference type="InterPro" id="IPR000719">
    <property type="entry name" value="Prot_kinase_dom"/>
</dbReference>
<reference evidence="13" key="1">
    <citation type="journal article" date="2020" name="bioRxiv">
        <title>Comparative genomics of Chlamydomonas.</title>
        <authorList>
            <person name="Craig R.J."/>
            <person name="Hasan A.R."/>
            <person name="Ness R.W."/>
            <person name="Keightley P.D."/>
        </authorList>
    </citation>
    <scope>NUCLEOTIDE SEQUENCE</scope>
    <source>
        <strain evidence="13">SAG 7.73</strain>
    </source>
</reference>
<evidence type="ECO:0000256" key="1">
    <source>
        <dbReference type="ARBA" id="ARBA00010886"/>
    </source>
</evidence>
<evidence type="ECO:0000256" key="8">
    <source>
        <dbReference type="ARBA" id="ARBA00047899"/>
    </source>
</evidence>
<evidence type="ECO:0000256" key="10">
    <source>
        <dbReference type="PROSITE-ProRule" id="PRU10141"/>
    </source>
</evidence>
<dbReference type="CDD" id="cd08529">
    <property type="entry name" value="STKc_FA2-like"/>
    <property type="match status" value="1"/>
</dbReference>
<dbReference type="OrthoDB" id="248923at2759"/>
<keyword evidence="6" id="KW-0418">Kinase</keyword>
<dbReference type="Proteomes" id="UP000650467">
    <property type="component" value="Unassembled WGS sequence"/>
</dbReference>
<keyword evidence="4" id="KW-0808">Transferase</keyword>
<keyword evidence="7 10" id="KW-0067">ATP-binding</keyword>
<protein>
    <recommendedName>
        <fullName evidence="2">non-specific serine/threonine protein kinase</fullName>
        <ecNumber evidence="2">2.7.11.1</ecNumber>
    </recommendedName>
</protein>
<dbReference type="PANTHER" id="PTHR44899:SF7">
    <property type="entry name" value="NIMA-RELATED KINASE"/>
    <property type="match status" value="1"/>
</dbReference>
<comment type="similarity">
    <text evidence="1">Belongs to the protein kinase superfamily. NEK Ser/Thr protein kinase family. NIMA subfamily.</text>
</comment>
<dbReference type="InterPro" id="IPR001245">
    <property type="entry name" value="Ser-Thr/Tyr_kinase_cat_dom"/>
</dbReference>
<dbReference type="PROSITE" id="PS50011">
    <property type="entry name" value="PROTEIN_KINASE_DOM"/>
    <property type="match status" value="1"/>
</dbReference>
<accession>A0A835SRX9</accession>
<evidence type="ECO:0000259" key="12">
    <source>
        <dbReference type="PROSITE" id="PS50011"/>
    </source>
</evidence>
<gene>
    <name evidence="13" type="ORF">HXX76_014228</name>
</gene>
<dbReference type="EC" id="2.7.11.1" evidence="2"/>
<dbReference type="GO" id="GO:0005524">
    <property type="term" value="F:ATP binding"/>
    <property type="evidence" value="ECO:0007669"/>
    <property type="project" value="UniProtKB-UniRule"/>
</dbReference>
<evidence type="ECO:0000256" key="11">
    <source>
        <dbReference type="SAM" id="MobiDB-lite"/>
    </source>
</evidence>
<dbReference type="PANTHER" id="PTHR44899">
    <property type="entry name" value="CAMK FAMILY PROTEIN KINASE"/>
    <property type="match status" value="1"/>
</dbReference>
<dbReference type="SMART" id="SM00220">
    <property type="entry name" value="S_TKc"/>
    <property type="match status" value="1"/>
</dbReference>
<dbReference type="PROSITE" id="PS00108">
    <property type="entry name" value="PROTEIN_KINASE_ST"/>
    <property type="match status" value="1"/>
</dbReference>
<keyword evidence="3" id="KW-0723">Serine/threonine-protein kinase</keyword>